<dbReference type="AlphaFoldDB" id="A0AA38WUU6"/>
<feature type="compositionally biased region" description="Basic residues" evidence="1">
    <location>
        <begin position="237"/>
        <end position="252"/>
    </location>
</feature>
<comment type="caution">
    <text evidence="2">The sequence shown here is derived from an EMBL/GenBank/DDBJ whole genome shotgun (WGS) entry which is preliminary data.</text>
</comment>
<name>A0AA38WUU6_9ASTR</name>
<reference evidence="2" key="1">
    <citation type="submission" date="2023-03" db="EMBL/GenBank/DDBJ databases">
        <title>Chromosome-scale reference genome and RAD-based genetic map of yellow starthistle (Centaurea solstitialis) reveal putative structural variation and QTLs associated with invader traits.</title>
        <authorList>
            <person name="Reatini B."/>
            <person name="Cang F.A."/>
            <person name="Jiang Q."/>
            <person name="Mckibben M.T.W."/>
            <person name="Barker M.S."/>
            <person name="Rieseberg L.H."/>
            <person name="Dlugosch K.M."/>
        </authorList>
    </citation>
    <scope>NUCLEOTIDE SEQUENCE</scope>
    <source>
        <strain evidence="2">CAN-66</strain>
        <tissue evidence="2">Leaf</tissue>
    </source>
</reference>
<dbReference type="CDD" id="cd09272">
    <property type="entry name" value="RNase_HI_RT_Ty1"/>
    <property type="match status" value="1"/>
</dbReference>
<accession>A0AA38WUU6</accession>
<organism evidence="2 3">
    <name type="scientific">Centaurea solstitialis</name>
    <name type="common">yellow star-thistle</name>
    <dbReference type="NCBI Taxonomy" id="347529"/>
    <lineage>
        <taxon>Eukaryota</taxon>
        <taxon>Viridiplantae</taxon>
        <taxon>Streptophyta</taxon>
        <taxon>Embryophyta</taxon>
        <taxon>Tracheophyta</taxon>
        <taxon>Spermatophyta</taxon>
        <taxon>Magnoliopsida</taxon>
        <taxon>eudicotyledons</taxon>
        <taxon>Gunneridae</taxon>
        <taxon>Pentapetalae</taxon>
        <taxon>asterids</taxon>
        <taxon>campanulids</taxon>
        <taxon>Asterales</taxon>
        <taxon>Asteraceae</taxon>
        <taxon>Carduoideae</taxon>
        <taxon>Cardueae</taxon>
        <taxon>Centaureinae</taxon>
        <taxon>Centaurea</taxon>
    </lineage>
</organism>
<protein>
    <submittedName>
        <fullName evidence="2">Uncharacterized protein</fullName>
    </submittedName>
</protein>
<feature type="region of interest" description="Disordered" evidence="1">
    <location>
        <begin position="193"/>
        <end position="270"/>
    </location>
</feature>
<feature type="compositionally biased region" description="Basic and acidic residues" evidence="1">
    <location>
        <begin position="197"/>
        <end position="236"/>
    </location>
</feature>
<gene>
    <name evidence="2" type="ORF">OSB04_002385</name>
</gene>
<keyword evidence="3" id="KW-1185">Reference proteome</keyword>
<evidence type="ECO:0000313" key="3">
    <source>
        <dbReference type="Proteomes" id="UP001172457"/>
    </source>
</evidence>
<evidence type="ECO:0000313" key="2">
    <source>
        <dbReference type="EMBL" id="KAJ9566419.1"/>
    </source>
</evidence>
<dbReference type="EMBL" id="JARYMX010000001">
    <property type="protein sequence ID" value="KAJ9566419.1"/>
    <property type="molecule type" value="Genomic_DNA"/>
</dbReference>
<sequence length="281" mass="32615">MLNSYSTRIETEDIELQSRGSLEIKNTFFCHRFLLFSSSLPLDLVETDSQHSKTIHIDIRYHFIKDNVEKGNIEMFFVQTDYQLADLFTKPLDEKHFNFLIITEAYRSRKLIVDVQSVDCFLEDVCLILFVISNPKGEIVGCKIGLYPRSQVGAQTEDKGKVKVDYKVKNLNLELQMPVMQRMSKRKHDVAVVVESENEKEVEKEKEAEKEKEPEQEKEIEKEKEAEEEKQKENDAKKKKSIAHKKSAKKAKLVHDSAGSEIIDWDSQGKDDQISWVIESK</sequence>
<evidence type="ECO:0000256" key="1">
    <source>
        <dbReference type="SAM" id="MobiDB-lite"/>
    </source>
</evidence>
<proteinExistence type="predicted"/>
<dbReference type="Proteomes" id="UP001172457">
    <property type="component" value="Chromosome 1"/>
</dbReference>